<proteinExistence type="predicted"/>
<protein>
    <submittedName>
        <fullName evidence="1">Uncharacterized protein</fullName>
    </submittedName>
</protein>
<evidence type="ECO:0000313" key="1">
    <source>
        <dbReference type="EMBL" id="GBP51534.1"/>
    </source>
</evidence>
<evidence type="ECO:0000313" key="2">
    <source>
        <dbReference type="Proteomes" id="UP000299102"/>
    </source>
</evidence>
<gene>
    <name evidence="1" type="ORF">EVAR_34420_1</name>
</gene>
<dbReference type="AlphaFoldDB" id="A0A4C1WN34"/>
<accession>A0A4C1WN34</accession>
<dbReference type="EMBL" id="BGZK01000583">
    <property type="protein sequence ID" value="GBP51534.1"/>
    <property type="molecule type" value="Genomic_DNA"/>
</dbReference>
<comment type="caution">
    <text evidence="1">The sequence shown here is derived from an EMBL/GenBank/DDBJ whole genome shotgun (WGS) entry which is preliminary data.</text>
</comment>
<organism evidence="1 2">
    <name type="scientific">Eumeta variegata</name>
    <name type="common">Bagworm moth</name>
    <name type="synonym">Eumeta japonica</name>
    <dbReference type="NCBI Taxonomy" id="151549"/>
    <lineage>
        <taxon>Eukaryota</taxon>
        <taxon>Metazoa</taxon>
        <taxon>Ecdysozoa</taxon>
        <taxon>Arthropoda</taxon>
        <taxon>Hexapoda</taxon>
        <taxon>Insecta</taxon>
        <taxon>Pterygota</taxon>
        <taxon>Neoptera</taxon>
        <taxon>Endopterygota</taxon>
        <taxon>Lepidoptera</taxon>
        <taxon>Glossata</taxon>
        <taxon>Ditrysia</taxon>
        <taxon>Tineoidea</taxon>
        <taxon>Psychidae</taxon>
        <taxon>Oiketicinae</taxon>
        <taxon>Eumeta</taxon>
    </lineage>
</organism>
<keyword evidence="2" id="KW-1185">Reference proteome</keyword>
<dbReference type="Proteomes" id="UP000299102">
    <property type="component" value="Unassembled WGS sequence"/>
</dbReference>
<dbReference type="OrthoDB" id="416454at2759"/>
<reference evidence="1 2" key="1">
    <citation type="journal article" date="2019" name="Commun. Biol.">
        <title>The bagworm genome reveals a unique fibroin gene that provides high tensile strength.</title>
        <authorList>
            <person name="Kono N."/>
            <person name="Nakamura H."/>
            <person name="Ohtoshi R."/>
            <person name="Tomita M."/>
            <person name="Numata K."/>
            <person name="Arakawa K."/>
        </authorList>
    </citation>
    <scope>NUCLEOTIDE SEQUENCE [LARGE SCALE GENOMIC DNA]</scope>
</reference>
<name>A0A4C1WN34_EUMVA</name>
<sequence length="83" mass="9652">MISTDLSKALDSINYRGLITKFTGANIPNNLIKIIENYLSGYYAQNQCRNEATHHRDLLAEQFNYFQKLARRTCSSKNYSVWD</sequence>